<keyword evidence="1" id="KW-0805">Transcription regulation</keyword>
<dbReference type="CDD" id="cd07377">
    <property type="entry name" value="WHTH_GntR"/>
    <property type="match status" value="1"/>
</dbReference>
<comment type="caution">
    <text evidence="5">The sequence shown here is derived from an EMBL/GenBank/DDBJ whole genome shotgun (WGS) entry which is preliminary data.</text>
</comment>
<dbReference type="SUPFAM" id="SSF64288">
    <property type="entry name" value="Chorismate lyase-like"/>
    <property type="match status" value="1"/>
</dbReference>
<dbReference type="Pfam" id="PF07702">
    <property type="entry name" value="UTRA"/>
    <property type="match status" value="1"/>
</dbReference>
<dbReference type="InterPro" id="IPR036388">
    <property type="entry name" value="WH-like_DNA-bd_sf"/>
</dbReference>
<keyword evidence="3" id="KW-0804">Transcription</keyword>
<evidence type="ECO:0000256" key="2">
    <source>
        <dbReference type="ARBA" id="ARBA00023125"/>
    </source>
</evidence>
<keyword evidence="2" id="KW-0238">DNA-binding</keyword>
<dbReference type="InterPro" id="IPR050679">
    <property type="entry name" value="Bact_HTH_transcr_reg"/>
</dbReference>
<accession>A0ABW5HN10</accession>
<name>A0ABW5HN10_9PSEU</name>
<dbReference type="SMART" id="SM00866">
    <property type="entry name" value="UTRA"/>
    <property type="match status" value="1"/>
</dbReference>
<dbReference type="Pfam" id="PF00392">
    <property type="entry name" value="GntR"/>
    <property type="match status" value="1"/>
</dbReference>
<dbReference type="Proteomes" id="UP001597483">
    <property type="component" value="Unassembled WGS sequence"/>
</dbReference>
<dbReference type="PROSITE" id="PS50949">
    <property type="entry name" value="HTH_GNTR"/>
    <property type="match status" value="1"/>
</dbReference>
<dbReference type="Gene3D" id="1.10.10.10">
    <property type="entry name" value="Winged helix-like DNA-binding domain superfamily/Winged helix DNA-binding domain"/>
    <property type="match status" value="1"/>
</dbReference>
<dbReference type="SMART" id="SM00345">
    <property type="entry name" value="HTH_GNTR"/>
    <property type="match status" value="1"/>
</dbReference>
<reference evidence="6" key="1">
    <citation type="journal article" date="2019" name="Int. J. Syst. Evol. Microbiol.">
        <title>The Global Catalogue of Microorganisms (GCM) 10K type strain sequencing project: providing services to taxonomists for standard genome sequencing and annotation.</title>
        <authorList>
            <consortium name="The Broad Institute Genomics Platform"/>
            <consortium name="The Broad Institute Genome Sequencing Center for Infectious Disease"/>
            <person name="Wu L."/>
            <person name="Ma J."/>
        </authorList>
    </citation>
    <scope>NUCLEOTIDE SEQUENCE [LARGE SCALE GENOMIC DNA]</scope>
    <source>
        <strain evidence="6">CGMCC 4.7641</strain>
    </source>
</reference>
<evidence type="ECO:0000259" key="4">
    <source>
        <dbReference type="PROSITE" id="PS50949"/>
    </source>
</evidence>
<evidence type="ECO:0000256" key="1">
    <source>
        <dbReference type="ARBA" id="ARBA00023015"/>
    </source>
</evidence>
<evidence type="ECO:0000313" key="6">
    <source>
        <dbReference type="Proteomes" id="UP001597483"/>
    </source>
</evidence>
<dbReference type="InterPro" id="IPR028978">
    <property type="entry name" value="Chorismate_lyase_/UTRA_dom_sf"/>
</dbReference>
<dbReference type="InterPro" id="IPR036390">
    <property type="entry name" value="WH_DNA-bd_sf"/>
</dbReference>
<dbReference type="PANTHER" id="PTHR44846">
    <property type="entry name" value="MANNOSYL-D-GLYCERATE TRANSPORT/METABOLISM SYSTEM REPRESSOR MNGR-RELATED"/>
    <property type="match status" value="1"/>
</dbReference>
<proteinExistence type="predicted"/>
<sequence>MGTGYRDLAARLRDAIQQGEYAPDSTLPKQEELAEEYGVNVNTVRKAVGVLEAEGLVTPIRRRGTVVRARPAMKRLGADRYAKSKWKYGDRVAFIADREASGREWKHSDQTQTVSRIEADDEIAEALGVDIGSPVYERARLVKDAGRPTHTLASYYRPEDVEGTRLVDDTPGPAGRGGGFLVLTLQGLEPDTINETVCSRMPTPDEIEMLELLAGEPVMVLRRRTFTADGRVVEFARGVHAASRFSWSYTFKIPD</sequence>
<dbReference type="EMBL" id="JBHUKS010000038">
    <property type="protein sequence ID" value="MFD2474532.1"/>
    <property type="molecule type" value="Genomic_DNA"/>
</dbReference>
<dbReference type="PRINTS" id="PR00035">
    <property type="entry name" value="HTHGNTR"/>
</dbReference>
<dbReference type="RefSeq" id="WP_378313868.1">
    <property type="nucleotide sequence ID" value="NZ_JBHUKS010000038.1"/>
</dbReference>
<evidence type="ECO:0000256" key="3">
    <source>
        <dbReference type="ARBA" id="ARBA00023163"/>
    </source>
</evidence>
<dbReference type="InterPro" id="IPR011663">
    <property type="entry name" value="UTRA"/>
</dbReference>
<feature type="domain" description="HTH gntR-type" evidence="4">
    <location>
        <begin position="2"/>
        <end position="70"/>
    </location>
</feature>
<protein>
    <submittedName>
        <fullName evidence="5">GntR family transcriptional regulator</fullName>
    </submittedName>
</protein>
<organism evidence="5 6">
    <name type="scientific">Amycolatopsis silviterrae</name>
    <dbReference type="NCBI Taxonomy" id="1656914"/>
    <lineage>
        <taxon>Bacteria</taxon>
        <taxon>Bacillati</taxon>
        <taxon>Actinomycetota</taxon>
        <taxon>Actinomycetes</taxon>
        <taxon>Pseudonocardiales</taxon>
        <taxon>Pseudonocardiaceae</taxon>
        <taxon>Amycolatopsis</taxon>
    </lineage>
</organism>
<dbReference type="Gene3D" id="3.40.1410.10">
    <property type="entry name" value="Chorismate lyase-like"/>
    <property type="match status" value="1"/>
</dbReference>
<evidence type="ECO:0000313" key="5">
    <source>
        <dbReference type="EMBL" id="MFD2474532.1"/>
    </source>
</evidence>
<dbReference type="InterPro" id="IPR000524">
    <property type="entry name" value="Tscrpt_reg_HTH_GntR"/>
</dbReference>
<dbReference type="PANTHER" id="PTHR44846:SF17">
    <property type="entry name" value="GNTR-FAMILY TRANSCRIPTIONAL REGULATOR"/>
    <property type="match status" value="1"/>
</dbReference>
<gene>
    <name evidence="5" type="ORF">ACFSVL_44485</name>
</gene>
<dbReference type="SUPFAM" id="SSF46785">
    <property type="entry name" value="Winged helix' DNA-binding domain"/>
    <property type="match status" value="1"/>
</dbReference>
<keyword evidence="6" id="KW-1185">Reference proteome</keyword>